<protein>
    <submittedName>
        <fullName evidence="2">Uncharacterized protein</fullName>
    </submittedName>
</protein>
<name>A0A151HE92_TOXGO</name>
<dbReference type="Proteomes" id="UP000075225">
    <property type="component" value="Unassembled WGS sequence"/>
</dbReference>
<sequence length="113" mass="12810">MHCRVQAAEELRERVSILFFPHELFFPCVVPSFSCFFRVLRFPSCLHRVCSSLRFLQCGVDRYAGGEALERSEMERPSEKVKKTALLAEKRLGVENGEEEGLSAAAEDDSVPE</sequence>
<comment type="caution">
    <text evidence="2">The sequence shown here is derived from an EMBL/GenBank/DDBJ whole genome shotgun (WGS) entry which is preliminary data.</text>
</comment>
<gene>
    <name evidence="2" type="ORF">TGPRC2_229750</name>
</gene>
<feature type="compositionally biased region" description="Acidic residues" evidence="1">
    <location>
        <begin position="96"/>
        <end position="113"/>
    </location>
</feature>
<dbReference type="EMBL" id="AHZP02001335">
    <property type="protein sequence ID" value="KYK67673.1"/>
    <property type="molecule type" value="Genomic_DNA"/>
</dbReference>
<dbReference type="AlphaFoldDB" id="A0A151HE92"/>
<proteinExistence type="predicted"/>
<accession>A0A151HE92</accession>
<reference evidence="3" key="1">
    <citation type="submission" date="2016-03" db="EMBL/GenBank/DDBJ databases">
        <authorList>
            <person name="Sibley D."/>
            <person name="Venepally P."/>
            <person name="Karamycheva S."/>
            <person name="Hadjithomas M."/>
            <person name="Khan A."/>
            <person name="Brunk B."/>
            <person name="Roos D."/>
            <person name="Caler E."/>
            <person name="Lorenzi H."/>
        </authorList>
    </citation>
    <scope>NUCLEOTIDE SEQUENCE [LARGE SCALE GENOMIC DNA]</scope>
    <source>
        <strain evidence="3">TgCatPRC2</strain>
    </source>
</reference>
<evidence type="ECO:0000313" key="2">
    <source>
        <dbReference type="EMBL" id="KYK67673.1"/>
    </source>
</evidence>
<organism evidence="2 3">
    <name type="scientific">Toxoplasma gondii TgCatPRC2</name>
    <dbReference type="NCBI Taxonomy" id="1130821"/>
    <lineage>
        <taxon>Eukaryota</taxon>
        <taxon>Sar</taxon>
        <taxon>Alveolata</taxon>
        <taxon>Apicomplexa</taxon>
        <taxon>Conoidasida</taxon>
        <taxon>Coccidia</taxon>
        <taxon>Eucoccidiorida</taxon>
        <taxon>Eimeriorina</taxon>
        <taxon>Sarcocystidae</taxon>
        <taxon>Toxoplasma</taxon>
    </lineage>
</organism>
<feature type="region of interest" description="Disordered" evidence="1">
    <location>
        <begin position="92"/>
        <end position="113"/>
    </location>
</feature>
<evidence type="ECO:0000313" key="3">
    <source>
        <dbReference type="Proteomes" id="UP000075225"/>
    </source>
</evidence>
<evidence type="ECO:0000256" key="1">
    <source>
        <dbReference type="SAM" id="MobiDB-lite"/>
    </source>
</evidence>
<dbReference type="VEuPathDB" id="ToxoDB:TGPRC2_229750"/>